<dbReference type="PANTHER" id="PTHR15668">
    <property type="entry name" value="JM1 PROTEIN"/>
    <property type="match status" value="1"/>
</dbReference>
<dbReference type="GO" id="GO:0097602">
    <property type="term" value="F:cullin family protein binding"/>
    <property type="evidence" value="ECO:0007669"/>
    <property type="project" value="TreeGrafter"/>
</dbReference>
<dbReference type="Pfam" id="PF05667">
    <property type="entry name" value="CCDC22_CC"/>
    <property type="match status" value="1"/>
</dbReference>
<sequence length="749" mass="82706">MSLQGLHFPSRPPFPPSAAPRASRPLNFPAYSRASRRLQLPSCPARGRHHRPLPDYNSRRAPRGLRLASAAGSASRDSRRGSRGCGRAGVPPPSPSPNRLLPPLPRRIWGTPPSKKTPNMEEVDKILIHSLRQAGTPVPPEAQSVRDFSPELVVEAAVRCLRAIRPALGAPLSPLLPPGISARFRLASDLAAACQELGFGGDVGYQTFLYSSEHDTRRLLLFLVEKLPRDESERGAEPPGKSGVLLRAIGARIREQLGIPWVPPACRTPQLQRLQGTGHLYPFTTCPLVLPQSGGPPELQEYFGGAAPPVPAQPPLSTRTPPALLETHAAQLSARHDWEAEWGGPGLASRLPPQEYVGRKRLRARLRALEPLRQVCPPRPQGPPPGPLDSTWLQEAFGTGGAGGALPKGSRFTRTQHLTHEQDPQILLQQIQVAAETLHPSKSSEEDAGARQASEEAALEETLARLEAEIEGCRGEVRDAQLSLTQVEAEVRQGRLTLGAREDALRLKARAVELLPDAQNNMAKLQLVVEASSRRIVSLVGQWERHRGPLLAEYRHLRALRDSAQLESSRRLSEIRALHERSRSAADEARRKEELYKQLVAELEALPRDISRAVYTQRILEIVGNIRKQKEEISKILVDTRALQKEINSLVGKLERTFSVTDELLFKDAKRDEVVRKAYKYLAALHENCAQLIQTIEDTGTIQREIRDLEEQIEGETSAKPPASLDRILSDCRALREENALLAAQARHT</sequence>
<protein>
    <recommendedName>
        <fullName evidence="2">Coiled-coil domain-containing protein 22</fullName>
    </recommendedName>
</protein>
<organism evidence="7 8">
    <name type="scientific">Accipiter nisus</name>
    <name type="common">Eurasian sparrowhawk</name>
    <dbReference type="NCBI Taxonomy" id="211598"/>
    <lineage>
        <taxon>Eukaryota</taxon>
        <taxon>Metazoa</taxon>
        <taxon>Chordata</taxon>
        <taxon>Craniata</taxon>
        <taxon>Vertebrata</taxon>
        <taxon>Euteleostomi</taxon>
        <taxon>Archelosauria</taxon>
        <taxon>Archosauria</taxon>
        <taxon>Dinosauria</taxon>
        <taxon>Saurischia</taxon>
        <taxon>Theropoda</taxon>
        <taxon>Coelurosauria</taxon>
        <taxon>Aves</taxon>
        <taxon>Neognathae</taxon>
        <taxon>Neoaves</taxon>
        <taxon>Telluraves</taxon>
        <taxon>Accipitrimorphae</taxon>
        <taxon>Accipitriformes</taxon>
        <taxon>Accipitridae</taxon>
        <taxon>Accipitrinae</taxon>
        <taxon>Accipiter</taxon>
    </lineage>
</organism>
<evidence type="ECO:0000259" key="5">
    <source>
        <dbReference type="Pfam" id="PF05667"/>
    </source>
</evidence>
<accession>A0A8B9NUH1</accession>
<evidence type="ECO:0000313" key="8">
    <source>
        <dbReference type="Proteomes" id="UP000694541"/>
    </source>
</evidence>
<reference evidence="7" key="1">
    <citation type="submission" date="2025-08" db="UniProtKB">
        <authorList>
            <consortium name="Ensembl"/>
        </authorList>
    </citation>
    <scope>IDENTIFICATION</scope>
</reference>
<dbReference type="InterPro" id="IPR048348">
    <property type="entry name" value="CCDC22_CC"/>
</dbReference>
<evidence type="ECO:0000256" key="1">
    <source>
        <dbReference type="ARBA" id="ARBA00006438"/>
    </source>
</evidence>
<feature type="domain" description="CCDC22 N-terminal" evidence="6">
    <location>
        <begin position="120"/>
        <end position="228"/>
    </location>
</feature>
<reference evidence="7" key="2">
    <citation type="submission" date="2025-09" db="UniProtKB">
        <authorList>
            <consortium name="Ensembl"/>
        </authorList>
    </citation>
    <scope>IDENTIFICATION</scope>
</reference>
<feature type="coiled-coil region" evidence="3">
    <location>
        <begin position="456"/>
        <end position="483"/>
    </location>
</feature>
<comment type="similarity">
    <text evidence="1">Belongs to the CCDC22 family.</text>
</comment>
<proteinExistence type="inferred from homology"/>
<keyword evidence="3" id="KW-0175">Coiled coil</keyword>
<dbReference type="Ensembl" id="ENSANIT00000027838.1">
    <property type="protein sequence ID" value="ENSANIP00000026944.1"/>
    <property type="gene ID" value="ENSANIG00000018051.1"/>
</dbReference>
<dbReference type="PANTHER" id="PTHR15668:SF4">
    <property type="entry name" value="COILED-COIL DOMAIN-CONTAINING PROTEIN 22"/>
    <property type="match status" value="1"/>
</dbReference>
<dbReference type="AlphaFoldDB" id="A0A8B9NUH1"/>
<dbReference type="InterPro" id="IPR048349">
    <property type="entry name" value="CCDC22_N"/>
</dbReference>
<feature type="domain" description="CCDC22 coiled-coil" evidence="5">
    <location>
        <begin position="247"/>
        <end position="718"/>
    </location>
</feature>
<dbReference type="InterPro" id="IPR008530">
    <property type="entry name" value="CCDC22"/>
</dbReference>
<evidence type="ECO:0000313" key="7">
    <source>
        <dbReference type="Ensembl" id="ENSANIP00000026944.1"/>
    </source>
</evidence>
<feature type="region of interest" description="Disordered" evidence="4">
    <location>
        <begin position="1"/>
        <end position="118"/>
    </location>
</feature>
<evidence type="ECO:0000256" key="3">
    <source>
        <dbReference type="SAM" id="Coils"/>
    </source>
</evidence>
<evidence type="ECO:0000259" key="6">
    <source>
        <dbReference type="Pfam" id="PF21674"/>
    </source>
</evidence>
<keyword evidence="8" id="KW-1185">Reference proteome</keyword>
<dbReference type="Proteomes" id="UP000694541">
    <property type="component" value="Unplaced"/>
</dbReference>
<dbReference type="GO" id="GO:2000060">
    <property type="term" value="P:positive regulation of ubiquitin-dependent protein catabolic process"/>
    <property type="evidence" value="ECO:0007669"/>
    <property type="project" value="TreeGrafter"/>
</dbReference>
<dbReference type="Pfam" id="PF21674">
    <property type="entry name" value="CCDC22_N"/>
    <property type="match status" value="1"/>
</dbReference>
<feature type="compositionally biased region" description="Pro residues" evidence="4">
    <location>
        <begin position="90"/>
        <end position="105"/>
    </location>
</feature>
<evidence type="ECO:0000256" key="4">
    <source>
        <dbReference type="SAM" id="MobiDB-lite"/>
    </source>
</evidence>
<evidence type="ECO:0000256" key="2">
    <source>
        <dbReference type="ARBA" id="ARBA00016694"/>
    </source>
</evidence>
<name>A0A8B9NUH1_9AVES</name>